<evidence type="ECO:0000313" key="14">
    <source>
        <dbReference type="WBParaSite" id="SPAL_0000176600.1"/>
    </source>
</evidence>
<keyword evidence="10" id="KW-0456">Lyase</keyword>
<evidence type="ECO:0000256" key="10">
    <source>
        <dbReference type="ARBA" id="ARBA00023239"/>
    </source>
</evidence>
<dbReference type="PANTHER" id="PTHR12439">
    <property type="entry name" value="PLACENTAL PROTEIN 11-RELATED"/>
    <property type="match status" value="1"/>
</dbReference>
<dbReference type="AlphaFoldDB" id="A0A0N5B6T0"/>
<dbReference type="Pfam" id="PF09412">
    <property type="entry name" value="XendoU"/>
    <property type="match status" value="1"/>
</dbReference>
<keyword evidence="6 11" id="KW-0255">Endonuclease</keyword>
<sequence length="206" mass="24284">MDNYIPKVGVQETITQKEMIEIDAFLLAIMNTTIAKQFFTFLTSKNHPYARDRSTLVKNLKQIWFHPYSRSRGILDSSGFEHVFMGEIKNNKVGGLHNWYRFYLLESRERNSNFDYKGYIKKRFGIISSVKFSWRGYYKKIGSFFMGTSPEFDFFTFTLCFLFRRESSGCNIEINGCPTTITVYDFRYNNKILVGTVYPHIETMTK</sequence>
<dbReference type="InterPro" id="IPR037227">
    <property type="entry name" value="EndoU-like"/>
</dbReference>
<evidence type="ECO:0000256" key="6">
    <source>
        <dbReference type="ARBA" id="ARBA00022759"/>
    </source>
</evidence>
<comment type="subunit">
    <text evidence="3 11">Monomer.</text>
</comment>
<evidence type="ECO:0000256" key="1">
    <source>
        <dbReference type="ARBA" id="ARBA00001936"/>
    </source>
</evidence>
<dbReference type="InterPro" id="IPR018998">
    <property type="entry name" value="EndoU_C"/>
</dbReference>
<comment type="similarity">
    <text evidence="2 11">Belongs to the ENDOU family.</text>
</comment>
<evidence type="ECO:0000256" key="4">
    <source>
        <dbReference type="ARBA" id="ARBA00022722"/>
    </source>
</evidence>
<evidence type="ECO:0000259" key="12">
    <source>
        <dbReference type="PROSITE" id="PS51959"/>
    </source>
</evidence>
<dbReference type="Proteomes" id="UP000046392">
    <property type="component" value="Unplaced"/>
</dbReference>
<keyword evidence="4 11" id="KW-0540">Nuclease</keyword>
<dbReference type="PROSITE" id="PS51959">
    <property type="entry name" value="ENDOU"/>
    <property type="match status" value="1"/>
</dbReference>
<comment type="cofactor">
    <cofactor evidence="1 11">
        <name>Mn(2+)</name>
        <dbReference type="ChEBI" id="CHEBI:29035"/>
    </cofactor>
</comment>
<evidence type="ECO:0000256" key="3">
    <source>
        <dbReference type="ARBA" id="ARBA00011245"/>
    </source>
</evidence>
<feature type="domain" description="EndoU" evidence="12">
    <location>
        <begin position="1"/>
        <end position="203"/>
    </location>
</feature>
<dbReference type="GO" id="GO:0003723">
    <property type="term" value="F:RNA binding"/>
    <property type="evidence" value="ECO:0007669"/>
    <property type="project" value="UniProtKB-UniRule"/>
</dbReference>
<evidence type="ECO:0000256" key="9">
    <source>
        <dbReference type="ARBA" id="ARBA00023211"/>
    </source>
</evidence>
<protein>
    <submittedName>
        <fullName evidence="14">Endoribonuclease</fullName>
    </submittedName>
</protein>
<dbReference type="InterPro" id="IPR039787">
    <property type="entry name" value="ENDOU"/>
</dbReference>
<proteinExistence type="inferred from homology"/>
<keyword evidence="13" id="KW-1185">Reference proteome</keyword>
<keyword evidence="8 11" id="KW-0694">RNA-binding</keyword>
<evidence type="ECO:0000256" key="2">
    <source>
        <dbReference type="ARBA" id="ARBA00010168"/>
    </source>
</evidence>
<dbReference type="GO" id="GO:0004521">
    <property type="term" value="F:RNA endonuclease activity"/>
    <property type="evidence" value="ECO:0007669"/>
    <property type="project" value="UniProtKB-UniRule"/>
</dbReference>
<evidence type="ECO:0000313" key="13">
    <source>
        <dbReference type="Proteomes" id="UP000046392"/>
    </source>
</evidence>
<organism evidence="13 14">
    <name type="scientific">Strongyloides papillosus</name>
    <name type="common">Intestinal threadworm</name>
    <dbReference type="NCBI Taxonomy" id="174720"/>
    <lineage>
        <taxon>Eukaryota</taxon>
        <taxon>Metazoa</taxon>
        <taxon>Ecdysozoa</taxon>
        <taxon>Nematoda</taxon>
        <taxon>Chromadorea</taxon>
        <taxon>Rhabditida</taxon>
        <taxon>Tylenchina</taxon>
        <taxon>Panagrolaimomorpha</taxon>
        <taxon>Strongyloidoidea</taxon>
        <taxon>Strongyloididae</taxon>
        <taxon>Strongyloides</taxon>
    </lineage>
</organism>
<keyword evidence="9 11" id="KW-0464">Manganese</keyword>
<dbReference type="PANTHER" id="PTHR12439:SF11">
    <property type="entry name" value="URIDYLATE-SPECIFIC ENDORIBONUCLEASE"/>
    <property type="match status" value="1"/>
</dbReference>
<dbReference type="CDD" id="cd21159">
    <property type="entry name" value="XendoU"/>
    <property type="match status" value="1"/>
</dbReference>
<dbReference type="WBParaSite" id="SPAL_0000176600.1">
    <property type="protein sequence ID" value="SPAL_0000176600.1"/>
    <property type="gene ID" value="SPAL_0000176600"/>
</dbReference>
<evidence type="ECO:0000256" key="11">
    <source>
        <dbReference type="RuleBase" id="RU367085"/>
    </source>
</evidence>
<dbReference type="SUPFAM" id="SSF142877">
    <property type="entry name" value="EndoU-like"/>
    <property type="match status" value="1"/>
</dbReference>
<dbReference type="GO" id="GO:0046872">
    <property type="term" value="F:metal ion binding"/>
    <property type="evidence" value="ECO:0007669"/>
    <property type="project" value="UniProtKB-UniRule"/>
</dbReference>
<name>A0A0N5B6T0_STREA</name>
<evidence type="ECO:0000256" key="5">
    <source>
        <dbReference type="ARBA" id="ARBA00022723"/>
    </source>
</evidence>
<reference evidence="14" key="1">
    <citation type="submission" date="2017-02" db="UniProtKB">
        <authorList>
            <consortium name="WormBaseParasite"/>
        </authorList>
    </citation>
    <scope>IDENTIFICATION</scope>
</reference>
<dbReference type="GO" id="GO:0016787">
    <property type="term" value="F:hydrolase activity"/>
    <property type="evidence" value="ECO:0007669"/>
    <property type="project" value="UniProtKB-KW"/>
</dbReference>
<accession>A0A0N5B6T0</accession>
<evidence type="ECO:0000256" key="8">
    <source>
        <dbReference type="ARBA" id="ARBA00022884"/>
    </source>
</evidence>
<evidence type="ECO:0000256" key="7">
    <source>
        <dbReference type="ARBA" id="ARBA00022801"/>
    </source>
</evidence>
<keyword evidence="5 11" id="KW-0479">Metal-binding</keyword>
<dbReference type="GO" id="GO:0016829">
    <property type="term" value="F:lyase activity"/>
    <property type="evidence" value="ECO:0007669"/>
    <property type="project" value="UniProtKB-KW"/>
</dbReference>
<keyword evidence="7 11" id="KW-0378">Hydrolase</keyword>